<accession>A0A2X2UCP3</accession>
<proteinExistence type="predicted"/>
<gene>
    <name evidence="1" type="ORF">NCTC11224_03167</name>
</gene>
<name>A0A2X2UCP3_9FIRM</name>
<sequence length="232" mass="27035">MNVNTKDINPALASLFKDCEQVVFLDANLFIVPDRSKIGARPIAFQKYQEYWLEPLFDAFPNLAVHESVYAELVEGAVKAFADEKKEEVPTKLRVFKDSELTGCEKNLFEMQIHKMAPFSGYIPERDNAKDRGEIHSLAYMAVKRYLYFAANDNLPMQLICKAEELETGLDNMSLLQSYEILYYLYKTGRYDNKGLRMLYKYQYYLTSREKKQNPDWGNFITAMDDLYGKIE</sequence>
<keyword evidence="2" id="KW-1185">Reference proteome</keyword>
<evidence type="ECO:0000313" key="1">
    <source>
        <dbReference type="EMBL" id="SQB14136.1"/>
    </source>
</evidence>
<dbReference type="Proteomes" id="UP000251853">
    <property type="component" value="Unassembled WGS sequence"/>
</dbReference>
<reference evidence="1 2" key="1">
    <citation type="submission" date="2018-06" db="EMBL/GenBank/DDBJ databases">
        <authorList>
            <consortium name="Pathogen Informatics"/>
            <person name="Doyle S."/>
        </authorList>
    </citation>
    <scope>NUCLEOTIDE SEQUENCE [LARGE SCALE GENOMIC DNA]</scope>
    <source>
        <strain evidence="1 2">NCTC11224</strain>
    </source>
</reference>
<protein>
    <submittedName>
        <fullName evidence="1">Uncharacterized protein</fullName>
    </submittedName>
</protein>
<evidence type="ECO:0000313" key="2">
    <source>
        <dbReference type="Proteomes" id="UP000251853"/>
    </source>
</evidence>
<dbReference type="RefSeq" id="WP_112482384.1">
    <property type="nucleotide sequence ID" value="NZ_JAIWZC010000001.1"/>
</dbReference>
<dbReference type="EMBL" id="UAVW01000015">
    <property type="protein sequence ID" value="SQB14136.1"/>
    <property type="molecule type" value="Genomic_DNA"/>
</dbReference>
<organism evidence="1 2">
    <name type="scientific">Enterocloster clostridioformis</name>
    <dbReference type="NCBI Taxonomy" id="1531"/>
    <lineage>
        <taxon>Bacteria</taxon>
        <taxon>Bacillati</taxon>
        <taxon>Bacillota</taxon>
        <taxon>Clostridia</taxon>
        <taxon>Lachnospirales</taxon>
        <taxon>Lachnospiraceae</taxon>
        <taxon>Enterocloster</taxon>
    </lineage>
</organism>
<dbReference type="AlphaFoldDB" id="A0A2X2UCP3"/>